<protein>
    <submittedName>
        <fullName evidence="2">Uncharacterized protein</fullName>
    </submittedName>
</protein>
<proteinExistence type="predicted"/>
<reference evidence="2 3" key="1">
    <citation type="submission" date="2012-08" db="EMBL/GenBank/DDBJ databases">
        <title>Oryza genome evolution.</title>
        <authorList>
            <person name="Wing R.A."/>
        </authorList>
    </citation>
    <scope>NUCLEOTIDE SEQUENCE</scope>
</reference>
<sequence length="192" mass="20859">MEHDQRGEQANQQGRSATAAIDGSQLKENNDGKSIATAAPTTTTQEKTVTAPTVTDDSLLLGLLSHHEVPPPSILFTELEMVASSLSRETGEGQKRVKRQREHPRGMCLEGIRPCRSPRRLLLTPPEIVAVAVAAAAAAAVADRLALVVFFLSCWMDCDGSSLGRYAIMKTKEHSSYLYKHSIESLGQIAKY</sequence>
<evidence type="ECO:0000313" key="3">
    <source>
        <dbReference type="Proteomes" id="UP000032180"/>
    </source>
</evidence>
<keyword evidence="3" id="KW-1185">Reference proteome</keyword>
<dbReference type="Gramene" id="LPERR07G21460.1">
    <property type="protein sequence ID" value="LPERR07G21460.1"/>
    <property type="gene ID" value="LPERR07G21460"/>
</dbReference>
<feature type="compositionally biased region" description="Low complexity" evidence="1">
    <location>
        <begin position="36"/>
        <end position="51"/>
    </location>
</feature>
<organism evidence="2 3">
    <name type="scientific">Leersia perrieri</name>
    <dbReference type="NCBI Taxonomy" id="77586"/>
    <lineage>
        <taxon>Eukaryota</taxon>
        <taxon>Viridiplantae</taxon>
        <taxon>Streptophyta</taxon>
        <taxon>Embryophyta</taxon>
        <taxon>Tracheophyta</taxon>
        <taxon>Spermatophyta</taxon>
        <taxon>Magnoliopsida</taxon>
        <taxon>Liliopsida</taxon>
        <taxon>Poales</taxon>
        <taxon>Poaceae</taxon>
        <taxon>BOP clade</taxon>
        <taxon>Oryzoideae</taxon>
        <taxon>Oryzeae</taxon>
        <taxon>Oryzinae</taxon>
        <taxon>Leersia</taxon>
    </lineage>
</organism>
<dbReference type="EnsemblPlants" id="LPERR07G21460.1">
    <property type="protein sequence ID" value="LPERR07G21460.1"/>
    <property type="gene ID" value="LPERR07G21460"/>
</dbReference>
<dbReference type="AlphaFoldDB" id="A0A0D9X2B1"/>
<accession>A0A0D9X2B1</accession>
<dbReference type="HOGENOM" id="CLU_1417035_0_0_1"/>
<reference evidence="2" key="3">
    <citation type="submission" date="2015-04" db="UniProtKB">
        <authorList>
            <consortium name="EnsemblPlants"/>
        </authorList>
    </citation>
    <scope>IDENTIFICATION</scope>
</reference>
<evidence type="ECO:0000256" key="1">
    <source>
        <dbReference type="SAM" id="MobiDB-lite"/>
    </source>
</evidence>
<dbReference type="Proteomes" id="UP000032180">
    <property type="component" value="Chromosome 7"/>
</dbReference>
<evidence type="ECO:0000313" key="2">
    <source>
        <dbReference type="EnsemblPlants" id="LPERR07G21460.1"/>
    </source>
</evidence>
<name>A0A0D9X2B1_9ORYZ</name>
<reference evidence="3" key="2">
    <citation type="submission" date="2013-12" db="EMBL/GenBank/DDBJ databases">
        <authorList>
            <person name="Yu Y."/>
            <person name="Lee S."/>
            <person name="de Baynast K."/>
            <person name="Wissotski M."/>
            <person name="Liu L."/>
            <person name="Talag J."/>
            <person name="Goicoechea J."/>
            <person name="Angelova A."/>
            <person name="Jetty R."/>
            <person name="Kudrna D."/>
            <person name="Golser W."/>
            <person name="Rivera L."/>
            <person name="Zhang J."/>
            <person name="Wing R."/>
        </authorList>
    </citation>
    <scope>NUCLEOTIDE SEQUENCE</scope>
</reference>
<feature type="region of interest" description="Disordered" evidence="1">
    <location>
        <begin position="1"/>
        <end position="51"/>
    </location>
</feature>